<dbReference type="GO" id="GO:0005634">
    <property type="term" value="C:nucleus"/>
    <property type="evidence" value="ECO:0007669"/>
    <property type="project" value="TreeGrafter"/>
</dbReference>
<dbReference type="GO" id="GO:0005524">
    <property type="term" value="F:ATP binding"/>
    <property type="evidence" value="ECO:0007669"/>
    <property type="project" value="UniProtKB-KW"/>
</dbReference>
<sequence>MESSFFEYRDATAVEDESDTEIIDNSLIDDQSFSTTKKPGIKNHTLYIAESEDDTDEDAKDRRFLSVSVTRSSVEATTLISSSDDDKRGCIRSQSATSNKELACSSDEELSPEIVPRRRPNNAQRRSSLLFIGRKNRKRMILTDSDTENSIIIEHDKNRKHACLKDTPAKINSRILAKAIADGTKKADDSCHNSCDTGDDQVESGNVSKNSSDDEEENIPQKADMSHCSKEFSENSSDEHVDCDKESHNVSSSDRKQSDIRESSGEVCNNEKPKSDASEYSEADESDELDEDQMVMSRATRMSIMGFVPKESPSDESDFIQSDDNSNSRPNSANSLTDLPDVSVSLHKTPEKLNNEDDDINESRISCSPFSSPLKDITNNFNESFKIDDKNKSNRVQNNNDIICDLTQNDSFETYDLTRSESNYLSNKVFNRMTGSGSSYNEKVIDEDLTIIDAKPEIIALSSDDEDEVKEEKKSLKVEKSSTKKEDTSASKTQRVGSDMKQFLLPPSYPNQVVYVQKHVRENELAKLNGLQEDLHNIRHLLETMDVDTLPDRGVKLIERLTALELEVKRQGDKVANMVVEPDNPTLKDVAQDGFNGGENKGLSWDDIQKASNAVQPRMFGKQAMATHMAERNLILERLRDLHESLASRPPENEFAENPAALKTQLMPHQLHALAWLRWRETQRPAGGILADDMGLGKTITMIALIAIEKESDMDDDDDEYDDHTGKNSSKLIRGGTLVVCPASLMQQWAGEVAQHCRPHAVSVCQHHGAARAQQPHRLATYDLVLTTYNILLRETEKGGALCRVRWRRVVLDEAHAVRNHKSLTAAAVLPRSLRAFRRWALTGTPMHNRDLDLFALLRFLGCSPFDDLQMWKKWIDNKSLGGQERLSTIMRCVMLRRTKQQLQERGQLACLPPRDVHERTVTLARDELNVYQKLLVFSKTLFAQFLHQRAEKRADAEGFLPSGKDSAYAEMHKKMIKLQGAKPVKSHEILVLLLRLRQVCCHCSLIAAILNDDDTTGEQLETDNAENDLLDELNKLVLEDKKNTKRKSGEGEKEKKKEKEEEDEEGTTAAEAVRSVLSRTNPVFDLERRSSKISAVMDCLNENVFPNEGEKAVVVSQWTGVLRLVERELKRAGVQCVTLSGDVPVNARAPLVRALNDPASPVRTKRFEYEVVFAGYVTVAVGWRRGTEPVRRQPPAAAGPALEPTAGAAGAGPRVPRRPGAPRAYLQVGTRTAAAAAGPALEPTAGAAGAGPRVPRRPGAPRAYYRLVPALLLLRSALEPTLQQQAQGRVYGVCQARHAHIYRLLPALLLLPLLDPHCNPQLEQRAQYLHSHTRDVVPFVLAATTKMPALEATP</sequence>
<feature type="compositionally biased region" description="Acidic residues" evidence="4">
    <location>
        <begin position="279"/>
        <end position="292"/>
    </location>
</feature>
<dbReference type="InterPro" id="IPR014001">
    <property type="entry name" value="Helicase_ATP-bd"/>
</dbReference>
<feature type="region of interest" description="Disordered" evidence="4">
    <location>
        <begin position="1189"/>
        <end position="1221"/>
    </location>
</feature>
<evidence type="ECO:0000313" key="6">
    <source>
        <dbReference type="EMBL" id="CAG5004232.1"/>
    </source>
</evidence>
<dbReference type="PANTHER" id="PTHR45626">
    <property type="entry name" value="TRANSCRIPTION TERMINATION FACTOR 2-RELATED"/>
    <property type="match status" value="1"/>
</dbReference>
<feature type="region of interest" description="Disordered" evidence="4">
    <location>
        <begin position="83"/>
        <end position="128"/>
    </location>
</feature>
<feature type="compositionally biased region" description="Basic and acidic residues" evidence="4">
    <location>
        <begin position="1043"/>
        <end position="1060"/>
    </location>
</feature>
<evidence type="ECO:0000256" key="2">
    <source>
        <dbReference type="ARBA" id="ARBA00022801"/>
    </source>
</evidence>
<comment type="caution">
    <text evidence="6">The sequence shown here is derived from an EMBL/GenBank/DDBJ whole genome shotgun (WGS) entry which is preliminary data.</text>
</comment>
<dbReference type="PROSITE" id="PS51192">
    <property type="entry name" value="HELICASE_ATP_BIND_1"/>
    <property type="match status" value="1"/>
</dbReference>
<keyword evidence="7" id="KW-1185">Reference proteome</keyword>
<dbReference type="OrthoDB" id="423559at2759"/>
<keyword evidence="1" id="KW-0547">Nucleotide-binding</keyword>
<dbReference type="EMBL" id="CAJQZP010000975">
    <property type="protein sequence ID" value="CAG5004232.1"/>
    <property type="molecule type" value="Genomic_DNA"/>
</dbReference>
<evidence type="ECO:0000259" key="5">
    <source>
        <dbReference type="PROSITE" id="PS51192"/>
    </source>
</evidence>
<evidence type="ECO:0000313" key="7">
    <source>
        <dbReference type="Proteomes" id="UP000691718"/>
    </source>
</evidence>
<protein>
    <submittedName>
        <fullName evidence="6">(apollo) hypothetical protein</fullName>
    </submittedName>
</protein>
<gene>
    <name evidence="6" type="ORF">PAPOLLO_LOCUS14349</name>
</gene>
<feature type="compositionally biased region" description="Basic and acidic residues" evidence="4">
    <location>
        <begin position="470"/>
        <end position="489"/>
    </location>
</feature>
<feature type="region of interest" description="Disordered" evidence="4">
    <location>
        <begin position="1237"/>
        <end position="1256"/>
    </location>
</feature>
<feature type="region of interest" description="Disordered" evidence="4">
    <location>
        <begin position="1043"/>
        <end position="1071"/>
    </location>
</feature>
<evidence type="ECO:0000256" key="4">
    <source>
        <dbReference type="SAM" id="MobiDB-lite"/>
    </source>
</evidence>
<organism evidence="6 7">
    <name type="scientific">Parnassius apollo</name>
    <name type="common">Apollo butterfly</name>
    <name type="synonym">Papilio apollo</name>
    <dbReference type="NCBI Taxonomy" id="110799"/>
    <lineage>
        <taxon>Eukaryota</taxon>
        <taxon>Metazoa</taxon>
        <taxon>Ecdysozoa</taxon>
        <taxon>Arthropoda</taxon>
        <taxon>Hexapoda</taxon>
        <taxon>Insecta</taxon>
        <taxon>Pterygota</taxon>
        <taxon>Neoptera</taxon>
        <taxon>Endopterygota</taxon>
        <taxon>Lepidoptera</taxon>
        <taxon>Glossata</taxon>
        <taxon>Ditrysia</taxon>
        <taxon>Papilionoidea</taxon>
        <taxon>Papilionidae</taxon>
        <taxon>Parnassiinae</taxon>
        <taxon>Parnassini</taxon>
        <taxon>Parnassius</taxon>
        <taxon>Parnassius</taxon>
    </lineage>
</organism>
<evidence type="ECO:0000256" key="3">
    <source>
        <dbReference type="ARBA" id="ARBA00022840"/>
    </source>
</evidence>
<feature type="compositionally biased region" description="Low complexity" evidence="4">
    <location>
        <begin position="1195"/>
        <end position="1215"/>
    </location>
</feature>
<dbReference type="GO" id="GO:0016787">
    <property type="term" value="F:hydrolase activity"/>
    <property type="evidence" value="ECO:0007669"/>
    <property type="project" value="UniProtKB-KW"/>
</dbReference>
<reference evidence="6" key="1">
    <citation type="submission" date="2021-04" db="EMBL/GenBank/DDBJ databases">
        <authorList>
            <person name="Tunstrom K."/>
        </authorList>
    </citation>
    <scope>NUCLEOTIDE SEQUENCE</scope>
</reference>
<keyword evidence="2" id="KW-0378">Hydrolase</keyword>
<feature type="region of interest" description="Disordered" evidence="4">
    <location>
        <begin position="186"/>
        <end position="292"/>
    </location>
</feature>
<proteinExistence type="predicted"/>
<feature type="compositionally biased region" description="Polar residues" evidence="4">
    <location>
        <begin position="319"/>
        <end position="337"/>
    </location>
</feature>
<dbReference type="PANTHER" id="PTHR45626:SF50">
    <property type="entry name" value="TRANSCRIPTION TERMINATION FACTOR 2"/>
    <property type="match status" value="1"/>
</dbReference>
<dbReference type="InterPro" id="IPR000330">
    <property type="entry name" value="SNF2_N"/>
</dbReference>
<dbReference type="GO" id="GO:0006281">
    <property type="term" value="P:DNA repair"/>
    <property type="evidence" value="ECO:0007669"/>
    <property type="project" value="TreeGrafter"/>
</dbReference>
<dbReference type="Pfam" id="PF00176">
    <property type="entry name" value="SNF2-rel_dom"/>
    <property type="match status" value="1"/>
</dbReference>
<keyword evidence="3" id="KW-0067">ATP-binding</keyword>
<feature type="compositionally biased region" description="Basic and acidic residues" evidence="4">
    <location>
        <begin position="224"/>
        <end position="277"/>
    </location>
</feature>
<accession>A0A8S3X8D2</accession>
<dbReference type="SMART" id="SM00487">
    <property type="entry name" value="DEXDc"/>
    <property type="match status" value="1"/>
</dbReference>
<dbReference type="Proteomes" id="UP000691718">
    <property type="component" value="Unassembled WGS sequence"/>
</dbReference>
<feature type="region of interest" description="Disordered" evidence="4">
    <location>
        <begin position="463"/>
        <end position="498"/>
    </location>
</feature>
<dbReference type="InterPro" id="IPR050628">
    <property type="entry name" value="SNF2_RAD54_helicase_TF"/>
</dbReference>
<feature type="domain" description="Helicase ATP-binding" evidence="5">
    <location>
        <begin position="679"/>
        <end position="864"/>
    </location>
</feature>
<evidence type="ECO:0000256" key="1">
    <source>
        <dbReference type="ARBA" id="ARBA00022741"/>
    </source>
</evidence>
<dbReference type="GO" id="GO:0008094">
    <property type="term" value="F:ATP-dependent activity, acting on DNA"/>
    <property type="evidence" value="ECO:0007669"/>
    <property type="project" value="TreeGrafter"/>
</dbReference>
<feature type="region of interest" description="Disordered" evidence="4">
    <location>
        <begin position="308"/>
        <end position="343"/>
    </location>
</feature>
<name>A0A8S3X8D2_PARAO</name>
<feature type="compositionally biased region" description="Low complexity" evidence="4">
    <location>
        <begin position="1237"/>
        <end position="1254"/>
    </location>
</feature>